<dbReference type="InterPro" id="IPR011009">
    <property type="entry name" value="Kinase-like_dom_sf"/>
</dbReference>
<accession>A0A3E2H6H7</accession>
<dbReference type="InterPro" id="IPR051678">
    <property type="entry name" value="AGP_Transferase"/>
</dbReference>
<dbReference type="OMA" id="ECLSRGH"/>
<dbReference type="OrthoDB" id="5327538at2759"/>
<dbReference type="SUPFAM" id="SSF56112">
    <property type="entry name" value="Protein kinase-like (PK-like)"/>
    <property type="match status" value="1"/>
</dbReference>
<reference evidence="1 2" key="1">
    <citation type="submission" date="2018-05" db="EMBL/GenBank/DDBJ databases">
        <title>Draft genome sequence of Scytalidium lignicola DSM 105466, a ubiquitous saprotrophic fungus.</title>
        <authorList>
            <person name="Buettner E."/>
            <person name="Gebauer A.M."/>
            <person name="Hofrichter M."/>
            <person name="Liers C."/>
            <person name="Kellner H."/>
        </authorList>
    </citation>
    <scope>NUCLEOTIDE SEQUENCE [LARGE SCALE GENOMIC DNA]</scope>
    <source>
        <strain evidence="1 2">DSM 105466</strain>
    </source>
</reference>
<evidence type="ECO:0000313" key="2">
    <source>
        <dbReference type="Proteomes" id="UP000258309"/>
    </source>
</evidence>
<gene>
    <name evidence="1" type="ORF">B7463_g7351</name>
</gene>
<dbReference type="Proteomes" id="UP000258309">
    <property type="component" value="Unassembled WGS sequence"/>
</dbReference>
<keyword evidence="2" id="KW-1185">Reference proteome</keyword>
<dbReference type="EMBL" id="NCSJ02000144">
    <property type="protein sequence ID" value="RFU28974.1"/>
    <property type="molecule type" value="Genomic_DNA"/>
</dbReference>
<dbReference type="AlphaFoldDB" id="A0A3E2H6H7"/>
<protein>
    <recommendedName>
        <fullName evidence="3">Aminoglycoside phosphotransferase domain-containing protein</fullName>
    </recommendedName>
</protein>
<evidence type="ECO:0000313" key="1">
    <source>
        <dbReference type="EMBL" id="RFU28974.1"/>
    </source>
</evidence>
<dbReference type="PANTHER" id="PTHR21310">
    <property type="entry name" value="AMINOGLYCOSIDE PHOSPHOTRANSFERASE-RELATED-RELATED"/>
    <property type="match status" value="1"/>
</dbReference>
<organism evidence="1 2">
    <name type="scientific">Scytalidium lignicola</name>
    <name type="common">Hyphomycete</name>
    <dbReference type="NCBI Taxonomy" id="5539"/>
    <lineage>
        <taxon>Eukaryota</taxon>
        <taxon>Fungi</taxon>
        <taxon>Dikarya</taxon>
        <taxon>Ascomycota</taxon>
        <taxon>Pezizomycotina</taxon>
        <taxon>Leotiomycetes</taxon>
        <taxon>Leotiomycetes incertae sedis</taxon>
        <taxon>Scytalidium</taxon>
    </lineage>
</organism>
<feature type="non-terminal residue" evidence="1">
    <location>
        <position position="1"/>
    </location>
</feature>
<evidence type="ECO:0008006" key="3">
    <source>
        <dbReference type="Google" id="ProtNLM"/>
    </source>
</evidence>
<dbReference type="PANTHER" id="PTHR21310:SF15">
    <property type="entry name" value="AMINOGLYCOSIDE PHOSPHOTRANSFERASE DOMAIN-CONTAINING PROTEIN"/>
    <property type="match status" value="1"/>
</dbReference>
<proteinExistence type="predicted"/>
<name>A0A3E2H6H7_SCYLI</name>
<dbReference type="STRING" id="5539.A0A3E2H6H7"/>
<feature type="non-terminal residue" evidence="1">
    <location>
        <position position="512"/>
    </location>
</feature>
<comment type="caution">
    <text evidence="1">The sequence shown here is derived from an EMBL/GenBank/DDBJ whole genome shotgun (WGS) entry which is preliminary data.</text>
</comment>
<sequence>MAAQLPVPWHAKFNLPALLKRASQIRNVACSCDLSQRPRSGSLNWVIFLSFEDDVEWVFRSPTTSEYDISLDIAGRMLKSEVATMKYIKLNSPIPVPDIFDYSSTKSNDIGIPYILMSKAPGTQLQEFRWDFFPVGKESTLIKPRPQLTQTQKEKIMRQLGKITSQLLDLRFDKIGSLCQEAGEYHVGDCFSPAFIFHDRHTLWDEMSRGPFEHDNDYYEALILAFLLHVQALRLQHNVFFAPIPIHKDFETPLSRKLATNRWQDFVQVGAKIDSGKNRLDYCTVGQFLKQMILNISGKSFTTLAGLNDGFPLCHPDLSTGNIFVNDDFNIICIIDWAFASTVPVSTCLITPSMPHPRDDTDITLDSAFKAGFTEHCGSGRVITPELWEHARRAWLFSRLVLLDGLQDYGYFKELFLSIHKPQEDINIPTLFKTAQKEDYLVELGKEIADEEEYEPEILKQEYAIARKITMVSGLSQSFVADHRLWKWIEEIMQDLNSVKDDKIALGLICSK</sequence>